<name>A0A9D1DFY4_9FIRM</name>
<reference evidence="1" key="1">
    <citation type="submission" date="2020-10" db="EMBL/GenBank/DDBJ databases">
        <authorList>
            <person name="Gilroy R."/>
        </authorList>
    </citation>
    <scope>NUCLEOTIDE SEQUENCE</scope>
    <source>
        <strain evidence="1">ChiSxjej1B13-7958</strain>
    </source>
</reference>
<dbReference type="Proteomes" id="UP000824242">
    <property type="component" value="Unassembled WGS sequence"/>
</dbReference>
<dbReference type="EMBL" id="DVGZ01000098">
    <property type="protein sequence ID" value="HIR47774.1"/>
    <property type="molecule type" value="Genomic_DNA"/>
</dbReference>
<evidence type="ECO:0000313" key="1">
    <source>
        <dbReference type="EMBL" id="HIR47774.1"/>
    </source>
</evidence>
<accession>A0A9D1DFY4</accession>
<dbReference type="AlphaFoldDB" id="A0A9D1DFY4"/>
<proteinExistence type="predicted"/>
<evidence type="ECO:0000313" key="2">
    <source>
        <dbReference type="Proteomes" id="UP000824242"/>
    </source>
</evidence>
<dbReference type="InterPro" id="IPR008930">
    <property type="entry name" value="Terpenoid_cyclase/PrenylTrfase"/>
</dbReference>
<reference evidence="1" key="2">
    <citation type="journal article" date="2021" name="PeerJ">
        <title>Extensive microbial diversity within the chicken gut microbiome revealed by metagenomics and culture.</title>
        <authorList>
            <person name="Gilroy R."/>
            <person name="Ravi A."/>
            <person name="Getino M."/>
            <person name="Pursley I."/>
            <person name="Horton D.L."/>
            <person name="Alikhan N.F."/>
            <person name="Baker D."/>
            <person name="Gharbi K."/>
            <person name="Hall N."/>
            <person name="Watson M."/>
            <person name="Adriaenssens E.M."/>
            <person name="Foster-Nyarko E."/>
            <person name="Jarju S."/>
            <person name="Secka A."/>
            <person name="Antonio M."/>
            <person name="Oren A."/>
            <person name="Chaudhuri R.R."/>
            <person name="La Ragione R."/>
            <person name="Hildebrand F."/>
            <person name="Pallen M.J."/>
        </authorList>
    </citation>
    <scope>NUCLEOTIDE SEQUENCE</scope>
    <source>
        <strain evidence="1">ChiSxjej1B13-7958</strain>
    </source>
</reference>
<gene>
    <name evidence="1" type="ORF">IAB89_09015</name>
</gene>
<sequence length="336" mass="38904">MTTLILSMADMRSSSCPKIRKTNSFPMRSYIKKQEKYRPYIPREAHAMESYKNGKWAKQILSMRREDGLWGNFHTLSRPVPGKSYTTEQALRRLLFLGYTADDEIIQIALKRMEQCIKGERKIDAYSEKKHDWPLFEKLMLSAWLRIFDAENETALCVASEWAQVVEKAFAGGCYNREDDVAAFTQWRGRKPKSGFETGFGMFYHAALLFGVLSPKTEDLFLDYYLSKPNGMFYIYDKPLNRPPEMFASRESSCYLAAIEVLSRYGQAKGKLRFVVDWLYANQDENGQWDFGEKAKDGIYFPLSDRWDKTARFADSTFRVRKVLSALEDSSCSGSQ</sequence>
<comment type="caution">
    <text evidence="1">The sequence shown here is derived from an EMBL/GenBank/DDBJ whole genome shotgun (WGS) entry which is preliminary data.</text>
</comment>
<protein>
    <submittedName>
        <fullName evidence="1">Uncharacterized protein</fullName>
    </submittedName>
</protein>
<dbReference type="SUPFAM" id="SSF48239">
    <property type="entry name" value="Terpenoid cyclases/Protein prenyltransferases"/>
    <property type="match status" value="1"/>
</dbReference>
<organism evidence="1 2">
    <name type="scientific">Candidatus Caccousia avicola</name>
    <dbReference type="NCBI Taxonomy" id="2840721"/>
    <lineage>
        <taxon>Bacteria</taxon>
        <taxon>Bacillati</taxon>
        <taxon>Bacillota</taxon>
        <taxon>Clostridia</taxon>
        <taxon>Eubacteriales</taxon>
        <taxon>Oscillospiraceae</taxon>
        <taxon>Oscillospiraceae incertae sedis</taxon>
        <taxon>Candidatus Caccousia</taxon>
    </lineage>
</organism>